<evidence type="ECO:0000256" key="1">
    <source>
        <dbReference type="ARBA" id="ARBA00022723"/>
    </source>
</evidence>
<reference evidence="10" key="1">
    <citation type="journal article" date="2020" name="Stud. Mycol.">
        <title>101 Dothideomycetes genomes: a test case for predicting lifestyles and emergence of pathogens.</title>
        <authorList>
            <person name="Haridas S."/>
            <person name="Albert R."/>
            <person name="Binder M."/>
            <person name="Bloem J."/>
            <person name="Labutti K."/>
            <person name="Salamov A."/>
            <person name="Andreopoulos B."/>
            <person name="Baker S."/>
            <person name="Barry K."/>
            <person name="Bills G."/>
            <person name="Bluhm B."/>
            <person name="Cannon C."/>
            <person name="Castanera R."/>
            <person name="Culley D."/>
            <person name="Daum C."/>
            <person name="Ezra D."/>
            <person name="Gonzalez J."/>
            <person name="Henrissat B."/>
            <person name="Kuo A."/>
            <person name="Liang C."/>
            <person name="Lipzen A."/>
            <person name="Lutzoni F."/>
            <person name="Magnuson J."/>
            <person name="Mondo S."/>
            <person name="Nolan M."/>
            <person name="Ohm R."/>
            <person name="Pangilinan J."/>
            <person name="Park H.-J."/>
            <person name="Ramirez L."/>
            <person name="Alfaro M."/>
            <person name="Sun H."/>
            <person name="Tritt A."/>
            <person name="Yoshinaga Y."/>
            <person name="Zwiers L.-H."/>
            <person name="Turgeon B."/>
            <person name="Goodwin S."/>
            <person name="Spatafora J."/>
            <person name="Crous P."/>
            <person name="Grigoriev I."/>
        </authorList>
    </citation>
    <scope>NUCLEOTIDE SEQUENCE</scope>
    <source>
        <strain evidence="10">CBS 627.86</strain>
    </source>
</reference>
<dbReference type="InterPro" id="IPR036236">
    <property type="entry name" value="Znf_C2H2_sf"/>
</dbReference>
<keyword evidence="6" id="KW-0863">Zinc-finger</keyword>
<protein>
    <recommendedName>
        <fullName evidence="12">Fungal-specific transcription factor domain-containing protein</fullName>
    </recommendedName>
</protein>
<dbReference type="Gene3D" id="3.30.160.60">
    <property type="entry name" value="Classic Zinc Finger"/>
    <property type="match status" value="2"/>
</dbReference>
<feature type="region of interest" description="Disordered" evidence="7">
    <location>
        <begin position="165"/>
        <end position="200"/>
    </location>
</feature>
<dbReference type="PANTHER" id="PTHR47660:SF2">
    <property type="entry name" value="TRANSCRIPTION FACTOR WITH C2H2 AND ZN(2)-CYS(6) DNA BINDING DOMAIN (EUROFUNG)"/>
    <property type="match status" value="1"/>
</dbReference>
<keyword evidence="5" id="KW-0539">Nucleus</keyword>
<dbReference type="PANTHER" id="PTHR47660">
    <property type="entry name" value="TRANSCRIPTION FACTOR WITH C2H2 AND ZN(2)-CYS(6) DNA BINDING DOMAIN (EUROFUNG)-RELATED-RELATED"/>
    <property type="match status" value="1"/>
</dbReference>
<feature type="domain" description="C2H2-type" evidence="9">
    <location>
        <begin position="44"/>
        <end position="72"/>
    </location>
</feature>
<feature type="domain" description="Zn(2)-C6 fungal-type" evidence="8">
    <location>
        <begin position="96"/>
        <end position="123"/>
    </location>
</feature>
<evidence type="ECO:0008006" key="12">
    <source>
        <dbReference type="Google" id="ProtNLM"/>
    </source>
</evidence>
<dbReference type="PROSITE" id="PS50048">
    <property type="entry name" value="ZN2_CY6_FUNGAL_2"/>
    <property type="match status" value="1"/>
</dbReference>
<dbReference type="EMBL" id="ML977315">
    <property type="protein sequence ID" value="KAF2119282.1"/>
    <property type="molecule type" value="Genomic_DNA"/>
</dbReference>
<evidence type="ECO:0000313" key="11">
    <source>
        <dbReference type="Proteomes" id="UP000799770"/>
    </source>
</evidence>
<organism evidence="10 11">
    <name type="scientific">Lophiotrema nucula</name>
    <dbReference type="NCBI Taxonomy" id="690887"/>
    <lineage>
        <taxon>Eukaryota</taxon>
        <taxon>Fungi</taxon>
        <taxon>Dikarya</taxon>
        <taxon>Ascomycota</taxon>
        <taxon>Pezizomycotina</taxon>
        <taxon>Dothideomycetes</taxon>
        <taxon>Pleosporomycetidae</taxon>
        <taxon>Pleosporales</taxon>
        <taxon>Lophiotremataceae</taxon>
        <taxon>Lophiotrema</taxon>
    </lineage>
</organism>
<dbReference type="Pfam" id="PF00096">
    <property type="entry name" value="zf-C2H2"/>
    <property type="match status" value="2"/>
</dbReference>
<dbReference type="OrthoDB" id="40579at2759"/>
<dbReference type="PROSITE" id="PS00028">
    <property type="entry name" value="ZINC_FINGER_C2H2_1"/>
    <property type="match status" value="2"/>
</dbReference>
<keyword evidence="11" id="KW-1185">Reference proteome</keyword>
<dbReference type="PROSITE" id="PS00463">
    <property type="entry name" value="ZN2_CY6_FUNGAL_1"/>
    <property type="match status" value="1"/>
</dbReference>
<accession>A0A6A5ZIE8</accession>
<evidence type="ECO:0000256" key="6">
    <source>
        <dbReference type="PROSITE-ProRule" id="PRU00042"/>
    </source>
</evidence>
<evidence type="ECO:0000256" key="7">
    <source>
        <dbReference type="SAM" id="MobiDB-lite"/>
    </source>
</evidence>
<evidence type="ECO:0000259" key="9">
    <source>
        <dbReference type="PROSITE" id="PS50157"/>
    </source>
</evidence>
<evidence type="ECO:0000256" key="5">
    <source>
        <dbReference type="ARBA" id="ARBA00023242"/>
    </source>
</evidence>
<dbReference type="InterPro" id="IPR001138">
    <property type="entry name" value="Zn2Cys6_DnaBD"/>
</dbReference>
<evidence type="ECO:0000256" key="4">
    <source>
        <dbReference type="ARBA" id="ARBA00023163"/>
    </source>
</evidence>
<dbReference type="InterPro" id="IPR036864">
    <property type="entry name" value="Zn2-C6_fun-type_DNA-bd_sf"/>
</dbReference>
<name>A0A6A5ZIE8_9PLEO</name>
<keyword evidence="4" id="KW-0804">Transcription</keyword>
<dbReference type="GO" id="GO:0000981">
    <property type="term" value="F:DNA-binding transcription factor activity, RNA polymerase II-specific"/>
    <property type="evidence" value="ECO:0007669"/>
    <property type="project" value="InterPro"/>
</dbReference>
<sequence>MPQQPSVKSNTRDDKMFCSYCGQGFKRDEHLERHILTHTNIRPFRCRECKLAFKRKDLLRRHYRSIHAPPPEDDGTQNDDETTPTRAGAVGRIPIACANCAQSKTKCDNQMPCSRCVKKNLTCERRTFRRSSCKDNPKAIGPQRTQFKSISDLQDDDNLEDLLQEEEEDQVDDTRSLPTTPNEQPTSITTTSMEQPPFLAPQPSVLNISGTMTPPMPNQLQVMTDMAFPHYFPDMHSTLLPDASFDMFMDDYITSEPVTATNTSLWSARSEATLSDSEWSMIQDDLQKFSNTTIPLPVTDTCSLWPFFRCNPSTGDGPGSKPATALANLKVLENPAIWSLCAPPSAMPPQEGAAGRSLVSPCDSSTRDRLLAVTQQIWRISKERVMSIWTAEQLNGANEPWMERIVLLPPLTVINQLLERRISIESHYFHLLPIRGTTISASLTQSNQLLSGILTLLVIAQVARVSAAPEARALSSGLVEVCRIVIQDAESEVSSEFLEASLSLLQLLQWSGEAWHMAAVLKLWGQHAKSIQREILLSSPEDGMLFDGPQSSTLGVEASNPADNELRMLHAWLAVDLELSLFHDIPPKLAVQDVASPGFSPMQFKRRFTSLTALFEKFMGGQLSSQGAFTASSLRLLLHPLQCLSAHLHQCLDTFGSIQQPGNSLNSTLGLASKAFIDELGALLRRWYHLATALTPESAHNCPIMRESLVLYHIMALNNLTSFPEVERTIREDSSGAPNIHLMRSWMRTSSADTTALLLFHCGQCIKTLRAMQMPSRPLWWAAALYRVSLILCQAVILNSAHGLIPAFDTSPNPTTPIIVLDQDLTGAGYDDLSLQMFLTRLHGTPVLSKSDGSTMLLGMAPEVLDYCIHVLDEHLLFDRTTFANGVRIKLGALRSRWGDAAGMRMIS</sequence>
<dbReference type="Gene3D" id="4.10.240.10">
    <property type="entry name" value="Zn(2)-C6 fungal-type DNA-binding domain"/>
    <property type="match status" value="1"/>
</dbReference>
<keyword evidence="2" id="KW-0862">Zinc</keyword>
<evidence type="ECO:0000259" key="8">
    <source>
        <dbReference type="PROSITE" id="PS50048"/>
    </source>
</evidence>
<dbReference type="AlphaFoldDB" id="A0A6A5ZIE8"/>
<feature type="region of interest" description="Disordered" evidence="7">
    <location>
        <begin position="132"/>
        <end position="153"/>
    </location>
</feature>
<dbReference type="CDD" id="cd00067">
    <property type="entry name" value="GAL4"/>
    <property type="match status" value="1"/>
</dbReference>
<dbReference type="SUPFAM" id="SSF57667">
    <property type="entry name" value="beta-beta-alpha zinc fingers"/>
    <property type="match status" value="1"/>
</dbReference>
<dbReference type="InterPro" id="IPR013087">
    <property type="entry name" value="Znf_C2H2_type"/>
</dbReference>
<evidence type="ECO:0000256" key="2">
    <source>
        <dbReference type="ARBA" id="ARBA00022833"/>
    </source>
</evidence>
<dbReference type="GO" id="GO:0008270">
    <property type="term" value="F:zinc ion binding"/>
    <property type="evidence" value="ECO:0007669"/>
    <property type="project" value="UniProtKB-KW"/>
</dbReference>
<dbReference type="SMART" id="SM00355">
    <property type="entry name" value="ZnF_C2H2"/>
    <property type="match status" value="2"/>
</dbReference>
<keyword evidence="1" id="KW-0479">Metal-binding</keyword>
<dbReference type="Pfam" id="PF00172">
    <property type="entry name" value="Zn_clus"/>
    <property type="match status" value="1"/>
</dbReference>
<dbReference type="PROSITE" id="PS50157">
    <property type="entry name" value="ZINC_FINGER_C2H2_2"/>
    <property type="match status" value="2"/>
</dbReference>
<feature type="domain" description="C2H2-type" evidence="9">
    <location>
        <begin position="16"/>
        <end position="43"/>
    </location>
</feature>
<proteinExistence type="predicted"/>
<keyword evidence="3" id="KW-0805">Transcription regulation</keyword>
<dbReference type="Proteomes" id="UP000799770">
    <property type="component" value="Unassembled WGS sequence"/>
</dbReference>
<evidence type="ECO:0000256" key="3">
    <source>
        <dbReference type="ARBA" id="ARBA00023015"/>
    </source>
</evidence>
<dbReference type="SUPFAM" id="SSF57701">
    <property type="entry name" value="Zn2/Cys6 DNA-binding domain"/>
    <property type="match status" value="1"/>
</dbReference>
<feature type="region of interest" description="Disordered" evidence="7">
    <location>
        <begin position="65"/>
        <end position="86"/>
    </location>
</feature>
<feature type="compositionally biased region" description="Polar residues" evidence="7">
    <location>
        <begin position="176"/>
        <end position="194"/>
    </location>
</feature>
<feature type="compositionally biased region" description="Acidic residues" evidence="7">
    <location>
        <begin position="71"/>
        <end position="82"/>
    </location>
</feature>
<gene>
    <name evidence="10" type="ORF">BDV96DRAFT_642317</name>
</gene>
<evidence type="ECO:0000313" key="10">
    <source>
        <dbReference type="EMBL" id="KAF2119282.1"/>
    </source>
</evidence>